<proteinExistence type="predicted"/>
<evidence type="ECO:0000256" key="1">
    <source>
        <dbReference type="SAM" id="MobiDB-lite"/>
    </source>
</evidence>
<accession>A0A166NHU4</accession>
<sequence>MSGMFGALKRMVSFSRSREQVPQVDKDGVAKDAPAASAKSGKRKYSSSDDEGEPSLSKRPKQDATEPPAVAEDGSLAEPQPGESSAVDHAPAEPEATSTPEPEQAAEPASDEVAQPAATAAADDAEEEPKPAPDTPEPESKAEDDSPLPTLDETSPNSLLSWTDGLIYLFEAIDAEPPVLWLKSQILAAYKDASTDAPPEEMEYVGYWGVEIDDDARETALAKAFVANWIKARAGTTSDDTWWWELTLVRDEPSDDTTPRIKANLESSTHNEDHEVAGGKQLGEWWITAIQPASEDAANVMTMHRALY</sequence>
<reference evidence="2 3" key="1">
    <citation type="journal article" date="2016" name="Mol. Biol. Evol.">
        <title>Comparative Genomics of Early-Diverging Mushroom-Forming Fungi Provides Insights into the Origins of Lignocellulose Decay Capabilities.</title>
        <authorList>
            <person name="Nagy L.G."/>
            <person name="Riley R."/>
            <person name="Tritt A."/>
            <person name="Adam C."/>
            <person name="Daum C."/>
            <person name="Floudas D."/>
            <person name="Sun H."/>
            <person name="Yadav J.S."/>
            <person name="Pangilinan J."/>
            <person name="Larsson K.H."/>
            <person name="Matsuura K."/>
            <person name="Barry K."/>
            <person name="Labutti K."/>
            <person name="Kuo R."/>
            <person name="Ohm R.A."/>
            <person name="Bhattacharya S.S."/>
            <person name="Shirouzu T."/>
            <person name="Yoshinaga Y."/>
            <person name="Martin F.M."/>
            <person name="Grigoriev I.V."/>
            <person name="Hibbett D.S."/>
        </authorList>
    </citation>
    <scope>NUCLEOTIDE SEQUENCE [LARGE SCALE GENOMIC DNA]</scope>
    <source>
        <strain evidence="2 3">HHB12029</strain>
    </source>
</reference>
<keyword evidence="3" id="KW-1185">Reference proteome</keyword>
<evidence type="ECO:0000313" key="2">
    <source>
        <dbReference type="EMBL" id="KZV79178.1"/>
    </source>
</evidence>
<dbReference type="AlphaFoldDB" id="A0A166NHU4"/>
<dbReference type="InParanoid" id="A0A166NHU4"/>
<name>A0A166NHU4_EXIGL</name>
<protein>
    <submittedName>
        <fullName evidence="2">Uncharacterized protein</fullName>
    </submittedName>
</protein>
<dbReference type="OrthoDB" id="10646255at2759"/>
<organism evidence="2 3">
    <name type="scientific">Exidia glandulosa HHB12029</name>
    <dbReference type="NCBI Taxonomy" id="1314781"/>
    <lineage>
        <taxon>Eukaryota</taxon>
        <taxon>Fungi</taxon>
        <taxon>Dikarya</taxon>
        <taxon>Basidiomycota</taxon>
        <taxon>Agaricomycotina</taxon>
        <taxon>Agaricomycetes</taxon>
        <taxon>Auriculariales</taxon>
        <taxon>Exidiaceae</taxon>
        <taxon>Exidia</taxon>
    </lineage>
</organism>
<gene>
    <name evidence="2" type="ORF">EXIGLDRAFT_735499</name>
</gene>
<feature type="compositionally biased region" description="Low complexity" evidence="1">
    <location>
        <begin position="93"/>
        <end position="122"/>
    </location>
</feature>
<feature type="region of interest" description="Disordered" evidence="1">
    <location>
        <begin position="13"/>
        <end position="157"/>
    </location>
</feature>
<dbReference type="EMBL" id="KV426663">
    <property type="protein sequence ID" value="KZV79178.1"/>
    <property type="molecule type" value="Genomic_DNA"/>
</dbReference>
<evidence type="ECO:0000313" key="3">
    <source>
        <dbReference type="Proteomes" id="UP000077266"/>
    </source>
</evidence>
<feature type="compositionally biased region" description="Basic and acidic residues" evidence="1">
    <location>
        <begin position="16"/>
        <end position="30"/>
    </location>
</feature>
<dbReference type="Proteomes" id="UP000077266">
    <property type="component" value="Unassembled WGS sequence"/>
</dbReference>